<gene>
    <name evidence="1" type="ORF">PT974_04320</name>
</gene>
<protein>
    <submittedName>
        <fullName evidence="1">Uncharacterized protein</fullName>
    </submittedName>
</protein>
<proteinExistence type="predicted"/>
<name>A0ABR0SUV2_9HYPO</name>
<dbReference type="EMBL" id="JAVFKD010000004">
    <property type="protein sequence ID" value="KAK5995902.1"/>
    <property type="molecule type" value="Genomic_DNA"/>
</dbReference>
<dbReference type="Proteomes" id="UP001338125">
    <property type="component" value="Unassembled WGS sequence"/>
</dbReference>
<accession>A0ABR0SUV2</accession>
<keyword evidence="2" id="KW-1185">Reference proteome</keyword>
<evidence type="ECO:0000313" key="2">
    <source>
        <dbReference type="Proteomes" id="UP001338125"/>
    </source>
</evidence>
<evidence type="ECO:0000313" key="1">
    <source>
        <dbReference type="EMBL" id="KAK5995902.1"/>
    </source>
</evidence>
<sequence length="484" mass="55102">MNSPHDKGLYRFFGNLYLRDPEAALDASSLKRLGHLEPFLRDLEARQQSRRGTIEWHYNKPFAHAVKAEIEGWRKRGVQRRPEFAISPGGEHAGRSVRKSVYASQAYDQGIFDFDRMSENSVLQSMSVDDGDDLTCVDESSKESAELGIRSSISIHPDIGNDAPGPQGLKYLISSLVKDDFDVHNATQLCNALFSGEFDRLELTSWQDIPQQLRIWLENEDGLKVRGWPATSGQDLIRVYQLLCRKATSIKCHEESGITGVFLRVAIRYFKQVQRIDPKSRIPNWTVPGKQSIARKCGSCGSDLLDDAFPRFKKLDPTRYVARYLKGGCGAKSCQPSGSSVWAVPYDSQIPWSPPDENLLRRPPQKAKWSDILLCDSDRITGLPRNVICICRRCSDEESITIDHNPRWTIETWARYVPRKPRCRICKSKFVTWEPVDGTISWLDTAALSTLWAQVIREGWPIEAVTQRPDDYFPRRSLKIVSRT</sequence>
<comment type="caution">
    <text evidence="1">The sequence shown here is derived from an EMBL/GenBank/DDBJ whole genome shotgun (WGS) entry which is preliminary data.</text>
</comment>
<reference evidence="1 2" key="1">
    <citation type="submission" date="2024-01" db="EMBL/GenBank/DDBJ databases">
        <title>Complete genome of Cladobotryum mycophilum ATHUM6906.</title>
        <authorList>
            <person name="Christinaki A.C."/>
            <person name="Myridakis A.I."/>
            <person name="Kouvelis V.N."/>
        </authorList>
    </citation>
    <scope>NUCLEOTIDE SEQUENCE [LARGE SCALE GENOMIC DNA]</scope>
    <source>
        <strain evidence="1 2">ATHUM6906</strain>
    </source>
</reference>
<organism evidence="1 2">
    <name type="scientific">Cladobotryum mycophilum</name>
    <dbReference type="NCBI Taxonomy" id="491253"/>
    <lineage>
        <taxon>Eukaryota</taxon>
        <taxon>Fungi</taxon>
        <taxon>Dikarya</taxon>
        <taxon>Ascomycota</taxon>
        <taxon>Pezizomycotina</taxon>
        <taxon>Sordariomycetes</taxon>
        <taxon>Hypocreomycetidae</taxon>
        <taxon>Hypocreales</taxon>
        <taxon>Hypocreaceae</taxon>
        <taxon>Cladobotryum</taxon>
    </lineage>
</organism>